<dbReference type="RefSeq" id="WP_097554915.1">
    <property type="nucleotide sequence ID" value="NZ_PCMW01000127.1"/>
</dbReference>
<dbReference type="EMBL" id="PCMW01000127">
    <property type="protein sequence ID" value="PDS21961.1"/>
    <property type="molecule type" value="Genomic_DNA"/>
</dbReference>
<comment type="caution">
    <text evidence="1">The sequence shown here is derived from an EMBL/GenBank/DDBJ whole genome shotgun (WGS) entry which is preliminary data.</text>
</comment>
<gene>
    <name evidence="1" type="ORF">B0A77_14660</name>
</gene>
<sequence length="123" mass="14721">MNILFDNNNLKEKSFLYDLKYKSTFNCVYFNHLIDDIIKIILTNNSDKKELNLYLIFNIYSYINSCIISHLNNNDLSVIVNFSDEILNYNERLRELIKIYINNDIKALRNFEDELGKLNLRDL</sequence>
<dbReference type="AlphaFoldDB" id="A0A2H3KIZ5"/>
<name>A0A2H3KIZ5_9FLAO</name>
<accession>A0A2H3KIZ5</accession>
<proteinExistence type="predicted"/>
<reference evidence="1 2" key="1">
    <citation type="submission" date="2017-09" db="EMBL/GenBank/DDBJ databases">
        <title>Whole genomes of Flavobacteriaceae.</title>
        <authorList>
            <person name="Stine C."/>
            <person name="Li C."/>
            <person name="Tadesse D."/>
        </authorList>
    </citation>
    <scope>NUCLEOTIDE SEQUENCE [LARGE SCALE GENOMIC DNA]</scope>
    <source>
        <strain evidence="1 2">ATCC 35036</strain>
    </source>
</reference>
<evidence type="ECO:0000313" key="2">
    <source>
        <dbReference type="Proteomes" id="UP000220828"/>
    </source>
</evidence>
<evidence type="ECO:0000313" key="1">
    <source>
        <dbReference type="EMBL" id="PDS21961.1"/>
    </source>
</evidence>
<protein>
    <submittedName>
        <fullName evidence="1">Uncharacterized protein</fullName>
    </submittedName>
</protein>
<organism evidence="1 2">
    <name type="scientific">Flavobacterium branchiophilum</name>
    <dbReference type="NCBI Taxonomy" id="55197"/>
    <lineage>
        <taxon>Bacteria</taxon>
        <taxon>Pseudomonadati</taxon>
        <taxon>Bacteroidota</taxon>
        <taxon>Flavobacteriia</taxon>
        <taxon>Flavobacteriales</taxon>
        <taxon>Flavobacteriaceae</taxon>
        <taxon>Flavobacterium</taxon>
    </lineage>
</organism>
<dbReference type="Proteomes" id="UP000220828">
    <property type="component" value="Unassembled WGS sequence"/>
</dbReference>